<evidence type="ECO:0000256" key="1">
    <source>
        <dbReference type="SAM" id="Coils"/>
    </source>
</evidence>
<dbReference type="Proteomes" id="UP000887229">
    <property type="component" value="Unassembled WGS sequence"/>
</dbReference>
<feature type="coiled-coil region" evidence="1">
    <location>
        <begin position="154"/>
        <end position="195"/>
    </location>
</feature>
<feature type="compositionally biased region" description="Polar residues" evidence="2">
    <location>
        <begin position="379"/>
        <end position="394"/>
    </location>
</feature>
<evidence type="ECO:0000313" key="4">
    <source>
        <dbReference type="Proteomes" id="UP000887229"/>
    </source>
</evidence>
<comment type="caution">
    <text evidence="3">The sequence shown here is derived from an EMBL/GenBank/DDBJ whole genome shotgun (WGS) entry which is preliminary data.</text>
</comment>
<feature type="compositionally biased region" description="Polar residues" evidence="2">
    <location>
        <begin position="453"/>
        <end position="470"/>
    </location>
</feature>
<sequence>MAGMPASGISDATGFTHNLTQAMLAEHEHGKRQENDNESEKETYSSAVCSVDFHAPLSQEARNEKVKQICKKHPALVQTRRAQGLLSDLQTTIRRMPGVSAVEGKQIIDHLREVSQITSQETSKLVDAIAHLTIDSDDTDRSIARMSLDHNLVKATSEDTIQKLKQELASERDKRTAAENVAREVSQDMETLKGEFEEFRVRVENGLGGSPDTQNAIVKHLEGIICHLEGQVNNRRSLWVMKHDDPRHISKAIGTMADSLPKKPAFERSLSSLRLAGAEMNGMAQKLTFSPSDERSPQGDLGRPLQSDFPQLPPRFPVGFPSQSREGDPGSSQMAMHRAPFTPASSGPGRNPPSRPGSRFQTWDHGPHTDTQHSRSGAMAQSMTSPCHNRNMALTPSRRGFGAYRGVPTPQPDFQGAQQQFQLAGPFVPQHRPKTSLGNHSHANGHGLARGDYSSQTVGRNRYSNTNTPRLQDLFDPSTPPPAGPSSALIPRNASVCSMPLVHLTERSVSAWATQIGEFYSVIRDFVENHAGEAMPRSEHEKIWRSNIWMVLVRTYMPLSEAEAASYLAVHLTRTQDKRCLVTRVIIDYVVNLVWIPGAWKGADRESTRALIDLEHDLAQVAGLTAAIRQPLLDRQSAILDGIMQTNEPRGPFYTARTAHIATSLLESLQPLLDTNRTTPSAAYQALHRVAVCAWDLSSKILTSRLTFDFRFPEIGSRFSCQSMLPIWPTDIGAMELQAKHWRVALVTTPVVTCRNDTGSNISAHSVSLADVICMQ</sequence>
<dbReference type="AlphaFoldDB" id="A0A9P7ZUX2"/>
<evidence type="ECO:0000256" key="2">
    <source>
        <dbReference type="SAM" id="MobiDB-lite"/>
    </source>
</evidence>
<proteinExistence type="predicted"/>
<name>A0A9P7ZUX2_9HYPO</name>
<protein>
    <submittedName>
        <fullName evidence="3">Uncharacterized protein</fullName>
    </submittedName>
</protein>
<dbReference type="OrthoDB" id="4203839at2759"/>
<gene>
    <name evidence="3" type="ORF">F5Z01DRAFT_318620</name>
</gene>
<accession>A0A9P7ZUX2</accession>
<reference evidence="3" key="1">
    <citation type="journal article" date="2021" name="IMA Fungus">
        <title>Genomic characterization of three marine fungi, including Emericellopsis atlantica sp. nov. with signatures of a generalist lifestyle and marine biomass degradation.</title>
        <authorList>
            <person name="Hagestad O.C."/>
            <person name="Hou L."/>
            <person name="Andersen J.H."/>
            <person name="Hansen E.H."/>
            <person name="Altermark B."/>
            <person name="Li C."/>
            <person name="Kuhnert E."/>
            <person name="Cox R.J."/>
            <person name="Crous P.W."/>
            <person name="Spatafora J.W."/>
            <person name="Lail K."/>
            <person name="Amirebrahimi M."/>
            <person name="Lipzen A."/>
            <person name="Pangilinan J."/>
            <person name="Andreopoulos W."/>
            <person name="Hayes R.D."/>
            <person name="Ng V."/>
            <person name="Grigoriev I.V."/>
            <person name="Jackson S.A."/>
            <person name="Sutton T.D.S."/>
            <person name="Dobson A.D.W."/>
            <person name="Rama T."/>
        </authorList>
    </citation>
    <scope>NUCLEOTIDE SEQUENCE</scope>
    <source>
        <strain evidence="3">TS7</strain>
    </source>
</reference>
<dbReference type="RefSeq" id="XP_046122032.1">
    <property type="nucleotide sequence ID" value="XM_046259009.1"/>
</dbReference>
<feature type="region of interest" description="Disordered" evidence="2">
    <location>
        <begin position="288"/>
        <end position="402"/>
    </location>
</feature>
<dbReference type="GeneID" id="70289912"/>
<organism evidence="3 4">
    <name type="scientific">Emericellopsis atlantica</name>
    <dbReference type="NCBI Taxonomy" id="2614577"/>
    <lineage>
        <taxon>Eukaryota</taxon>
        <taxon>Fungi</taxon>
        <taxon>Dikarya</taxon>
        <taxon>Ascomycota</taxon>
        <taxon>Pezizomycotina</taxon>
        <taxon>Sordariomycetes</taxon>
        <taxon>Hypocreomycetidae</taxon>
        <taxon>Hypocreales</taxon>
        <taxon>Bionectriaceae</taxon>
        <taxon>Emericellopsis</taxon>
    </lineage>
</organism>
<dbReference type="EMBL" id="MU251244">
    <property type="protein sequence ID" value="KAG9258108.1"/>
    <property type="molecule type" value="Genomic_DNA"/>
</dbReference>
<keyword evidence="1" id="KW-0175">Coiled coil</keyword>
<evidence type="ECO:0000313" key="3">
    <source>
        <dbReference type="EMBL" id="KAG9258108.1"/>
    </source>
</evidence>
<feature type="region of interest" description="Disordered" evidence="2">
    <location>
        <begin position="430"/>
        <end position="489"/>
    </location>
</feature>
<keyword evidence="4" id="KW-1185">Reference proteome</keyword>